<evidence type="ECO:0000313" key="3">
    <source>
        <dbReference type="Proteomes" id="UP000324222"/>
    </source>
</evidence>
<dbReference type="Proteomes" id="UP000324222">
    <property type="component" value="Unassembled WGS sequence"/>
</dbReference>
<feature type="compositionally biased region" description="Basic and acidic residues" evidence="1">
    <location>
        <begin position="43"/>
        <end position="56"/>
    </location>
</feature>
<feature type="region of interest" description="Disordered" evidence="1">
    <location>
        <begin position="36"/>
        <end position="56"/>
    </location>
</feature>
<dbReference type="AlphaFoldDB" id="A0A5B7IFA9"/>
<proteinExistence type="predicted"/>
<dbReference type="EMBL" id="VSRR010054609">
    <property type="protein sequence ID" value="MPC80646.1"/>
    <property type="molecule type" value="Genomic_DNA"/>
</dbReference>
<sequence>MFTLRLENNMKRNIHFPSDVSNDINTGTLLQARQGRLPCGRAEGGDHGTEETTRAS</sequence>
<protein>
    <submittedName>
        <fullName evidence="2">Uncharacterized protein</fullName>
    </submittedName>
</protein>
<accession>A0A5B7IFA9</accession>
<keyword evidence="3" id="KW-1185">Reference proteome</keyword>
<evidence type="ECO:0000313" key="2">
    <source>
        <dbReference type="EMBL" id="MPC80646.1"/>
    </source>
</evidence>
<organism evidence="2 3">
    <name type="scientific">Portunus trituberculatus</name>
    <name type="common">Swimming crab</name>
    <name type="synonym">Neptunus trituberculatus</name>
    <dbReference type="NCBI Taxonomy" id="210409"/>
    <lineage>
        <taxon>Eukaryota</taxon>
        <taxon>Metazoa</taxon>
        <taxon>Ecdysozoa</taxon>
        <taxon>Arthropoda</taxon>
        <taxon>Crustacea</taxon>
        <taxon>Multicrustacea</taxon>
        <taxon>Malacostraca</taxon>
        <taxon>Eumalacostraca</taxon>
        <taxon>Eucarida</taxon>
        <taxon>Decapoda</taxon>
        <taxon>Pleocyemata</taxon>
        <taxon>Brachyura</taxon>
        <taxon>Eubrachyura</taxon>
        <taxon>Portunoidea</taxon>
        <taxon>Portunidae</taxon>
        <taxon>Portuninae</taxon>
        <taxon>Portunus</taxon>
    </lineage>
</organism>
<gene>
    <name evidence="2" type="ORF">E2C01_075232</name>
</gene>
<reference evidence="2 3" key="1">
    <citation type="submission" date="2019-05" db="EMBL/GenBank/DDBJ databases">
        <title>Another draft genome of Portunus trituberculatus and its Hox gene families provides insights of decapod evolution.</title>
        <authorList>
            <person name="Jeong J.-H."/>
            <person name="Song I."/>
            <person name="Kim S."/>
            <person name="Choi T."/>
            <person name="Kim D."/>
            <person name="Ryu S."/>
            <person name="Kim W."/>
        </authorList>
    </citation>
    <scope>NUCLEOTIDE SEQUENCE [LARGE SCALE GENOMIC DNA]</scope>
    <source>
        <tissue evidence="2">Muscle</tissue>
    </source>
</reference>
<comment type="caution">
    <text evidence="2">The sequence shown here is derived from an EMBL/GenBank/DDBJ whole genome shotgun (WGS) entry which is preliminary data.</text>
</comment>
<evidence type="ECO:0000256" key="1">
    <source>
        <dbReference type="SAM" id="MobiDB-lite"/>
    </source>
</evidence>
<name>A0A5B7IFA9_PORTR</name>